<proteinExistence type="predicted"/>
<gene>
    <name evidence="2" type="ORF">GP486_004314</name>
</gene>
<feature type="region of interest" description="Disordered" evidence="1">
    <location>
        <begin position="178"/>
        <end position="206"/>
    </location>
</feature>
<name>A0A9P8LB82_9PEZI</name>
<accession>A0A9P8LB82</accession>
<dbReference type="Proteomes" id="UP000750711">
    <property type="component" value="Unassembled WGS sequence"/>
</dbReference>
<comment type="caution">
    <text evidence="2">The sequence shown here is derived from an EMBL/GenBank/DDBJ whole genome shotgun (WGS) entry which is preliminary data.</text>
</comment>
<dbReference type="AlphaFoldDB" id="A0A9P8LB82"/>
<sequence length="673" mass="73701">MPRTCMKMHDVAAMQSLLVSSAAFDLQLAVTSRTLLSGSLPSAFLSSAAAEREIWFSRGIGFCLSLRLLVNGRHVHADDPRYGNVIEGFAKTLRDAELWTQLRLHASLVLPSDDRHNPDSRHQKDIVINLDHSRTDGDMPGSPQQASRFSSFPFANVSPPQGVPSASIEEVNLTLAFSTNTGDQTSQHRTPKRSKTVPDVVNNETGPVSELLDGGIGWLYYSQPTASTRYGGDLGLHIDLEEALTSAHLTQLNSMPSPVQLLQTPQGPPGQNPRKRAAGVLQSVLDESASYLLNECPELEHMVLLADAALRNLVTEKPLRIPPGVVVVDSAPRPRLSEAISMRSHFLTVISRAISFPIYAHARSSTLKSKLERLSSLPPSPLMYSPPSSVLELSHGVLHDLSTSAAIHHVVQARLWRMMQQGLYDPNAARRLEPVKLFGGSEIASLENYPNGILRENGQDKSDLEHEILPEDQVIDSSTPRPNTPGDYSDGSMLATFLEYGDGLPFEQGDWAALSRHGTPTSRKCHTQSMIGGESDRLFDSDRALLEAPTIGVYTETQPIMDERQGLLYGANLFSATGLGPAVRDSSLRFQENSQLILIEDGLNCAAVKTLQPHCDASSCGITKPNTLTNDSLRVIQGEGQLLFVEDDFLFSKENLACHQEQYDDCTKDEMLF</sequence>
<keyword evidence="3" id="KW-1185">Reference proteome</keyword>
<evidence type="ECO:0000256" key="1">
    <source>
        <dbReference type="SAM" id="MobiDB-lite"/>
    </source>
</evidence>
<evidence type="ECO:0000313" key="2">
    <source>
        <dbReference type="EMBL" id="KAH0559153.1"/>
    </source>
</evidence>
<dbReference type="EMBL" id="JAGHQM010000664">
    <property type="protein sequence ID" value="KAH0559153.1"/>
    <property type="molecule type" value="Genomic_DNA"/>
</dbReference>
<evidence type="ECO:0000313" key="3">
    <source>
        <dbReference type="Proteomes" id="UP000750711"/>
    </source>
</evidence>
<feature type="compositionally biased region" description="Polar residues" evidence="1">
    <location>
        <begin position="178"/>
        <end position="188"/>
    </location>
</feature>
<reference evidence="2" key="1">
    <citation type="submission" date="2021-03" db="EMBL/GenBank/DDBJ databases">
        <title>Comparative genomics and phylogenomic investigation of the class Geoglossomycetes provide insights into ecological specialization and systematics.</title>
        <authorList>
            <person name="Melie T."/>
            <person name="Pirro S."/>
            <person name="Miller A.N."/>
            <person name="Quandt A."/>
        </authorList>
    </citation>
    <scope>NUCLEOTIDE SEQUENCE</scope>
    <source>
        <strain evidence="2">CAQ_001_2017</strain>
    </source>
</reference>
<organism evidence="2 3">
    <name type="scientific">Trichoglossum hirsutum</name>
    <dbReference type="NCBI Taxonomy" id="265104"/>
    <lineage>
        <taxon>Eukaryota</taxon>
        <taxon>Fungi</taxon>
        <taxon>Dikarya</taxon>
        <taxon>Ascomycota</taxon>
        <taxon>Pezizomycotina</taxon>
        <taxon>Geoglossomycetes</taxon>
        <taxon>Geoglossales</taxon>
        <taxon>Geoglossaceae</taxon>
        <taxon>Trichoglossum</taxon>
    </lineage>
</organism>
<protein>
    <submittedName>
        <fullName evidence="2">Uncharacterized protein</fullName>
    </submittedName>
</protein>